<protein>
    <submittedName>
        <fullName evidence="5">Ribonuclease H-like domain-containing protein</fullName>
    </submittedName>
</protein>
<feature type="compositionally biased region" description="Polar residues" evidence="3">
    <location>
        <begin position="997"/>
        <end position="1008"/>
    </location>
</feature>
<evidence type="ECO:0000256" key="3">
    <source>
        <dbReference type="SAM" id="MobiDB-lite"/>
    </source>
</evidence>
<evidence type="ECO:0000256" key="1">
    <source>
        <dbReference type="ARBA" id="ARBA00022723"/>
    </source>
</evidence>
<dbReference type="CDD" id="cd09272">
    <property type="entry name" value="RNase_HI_RT_Ty1"/>
    <property type="match status" value="1"/>
</dbReference>
<name>A0ABQ5AXG6_9ASTR</name>
<feature type="domain" description="Integrase catalytic" evidence="4">
    <location>
        <begin position="687"/>
        <end position="862"/>
    </location>
</feature>
<proteinExistence type="predicted"/>
<keyword evidence="6" id="KW-1185">Reference proteome</keyword>
<evidence type="ECO:0000313" key="5">
    <source>
        <dbReference type="EMBL" id="GJT07016.1"/>
    </source>
</evidence>
<reference evidence="5" key="2">
    <citation type="submission" date="2022-01" db="EMBL/GenBank/DDBJ databases">
        <authorList>
            <person name="Yamashiro T."/>
            <person name="Shiraishi A."/>
            <person name="Satake H."/>
            <person name="Nakayama K."/>
        </authorList>
    </citation>
    <scope>NUCLEOTIDE SEQUENCE</scope>
</reference>
<feature type="compositionally biased region" description="Polar residues" evidence="3">
    <location>
        <begin position="1057"/>
        <end position="1073"/>
    </location>
</feature>
<reference evidence="5" key="1">
    <citation type="journal article" date="2022" name="Int. J. Mol. Sci.">
        <title>Draft Genome of Tanacetum Coccineum: Genomic Comparison of Closely Related Tanacetum-Family Plants.</title>
        <authorList>
            <person name="Yamashiro T."/>
            <person name="Shiraishi A."/>
            <person name="Nakayama K."/>
            <person name="Satake H."/>
        </authorList>
    </citation>
    <scope>NUCLEOTIDE SEQUENCE</scope>
</reference>
<dbReference type="InterPro" id="IPR039537">
    <property type="entry name" value="Retrotran_Ty1/copia-like"/>
</dbReference>
<comment type="caution">
    <text evidence="5">The sequence shown here is derived from an EMBL/GenBank/DDBJ whole genome shotgun (WGS) entry which is preliminary data.</text>
</comment>
<dbReference type="Pfam" id="PF07727">
    <property type="entry name" value="RVT_2"/>
    <property type="match status" value="1"/>
</dbReference>
<dbReference type="PANTHER" id="PTHR42648">
    <property type="entry name" value="TRANSPOSASE, PUTATIVE-RELATED"/>
    <property type="match status" value="1"/>
</dbReference>
<accession>A0ABQ5AXG6</accession>
<dbReference type="PROSITE" id="PS50994">
    <property type="entry name" value="INTEGRASE"/>
    <property type="match status" value="1"/>
</dbReference>
<dbReference type="SUPFAM" id="SSF53098">
    <property type="entry name" value="Ribonuclease H-like"/>
    <property type="match status" value="1"/>
</dbReference>
<evidence type="ECO:0000256" key="2">
    <source>
        <dbReference type="ARBA" id="ARBA00022801"/>
    </source>
</evidence>
<dbReference type="InterPro" id="IPR036397">
    <property type="entry name" value="RNaseH_sf"/>
</dbReference>
<dbReference type="Pfam" id="PF25597">
    <property type="entry name" value="SH3_retrovirus"/>
    <property type="match status" value="1"/>
</dbReference>
<dbReference type="InterPro" id="IPR013103">
    <property type="entry name" value="RVT_2"/>
</dbReference>
<dbReference type="PANTHER" id="PTHR42648:SF18">
    <property type="entry name" value="RETROTRANSPOSON, UNCLASSIFIED-LIKE PROTEIN"/>
    <property type="match status" value="1"/>
</dbReference>
<dbReference type="InterPro" id="IPR025724">
    <property type="entry name" value="GAG-pre-integrase_dom"/>
</dbReference>
<organism evidence="5 6">
    <name type="scientific">Tanacetum coccineum</name>
    <dbReference type="NCBI Taxonomy" id="301880"/>
    <lineage>
        <taxon>Eukaryota</taxon>
        <taxon>Viridiplantae</taxon>
        <taxon>Streptophyta</taxon>
        <taxon>Embryophyta</taxon>
        <taxon>Tracheophyta</taxon>
        <taxon>Spermatophyta</taxon>
        <taxon>Magnoliopsida</taxon>
        <taxon>eudicotyledons</taxon>
        <taxon>Gunneridae</taxon>
        <taxon>Pentapetalae</taxon>
        <taxon>asterids</taxon>
        <taxon>campanulids</taxon>
        <taxon>Asterales</taxon>
        <taxon>Asteraceae</taxon>
        <taxon>Asteroideae</taxon>
        <taxon>Anthemideae</taxon>
        <taxon>Anthemidinae</taxon>
        <taxon>Tanacetum</taxon>
    </lineage>
</organism>
<feature type="region of interest" description="Disordered" evidence="3">
    <location>
        <begin position="996"/>
        <end position="1018"/>
    </location>
</feature>
<dbReference type="Pfam" id="PF00665">
    <property type="entry name" value="rve"/>
    <property type="match status" value="1"/>
</dbReference>
<gene>
    <name evidence="5" type="ORF">Tco_0841478</name>
</gene>
<dbReference type="SUPFAM" id="SSF56672">
    <property type="entry name" value="DNA/RNA polymerases"/>
    <property type="match status" value="1"/>
</dbReference>
<keyword evidence="1" id="KW-0479">Metal-binding</keyword>
<dbReference type="EMBL" id="BQNB010012716">
    <property type="protein sequence ID" value="GJT07016.1"/>
    <property type="molecule type" value="Genomic_DNA"/>
</dbReference>
<feature type="compositionally biased region" description="Basic and acidic residues" evidence="3">
    <location>
        <begin position="1030"/>
        <end position="1045"/>
    </location>
</feature>
<dbReference type="Pfam" id="PF13976">
    <property type="entry name" value="gag_pre-integrs"/>
    <property type="match status" value="1"/>
</dbReference>
<feature type="region of interest" description="Disordered" evidence="3">
    <location>
        <begin position="1030"/>
        <end position="1073"/>
    </location>
</feature>
<dbReference type="InterPro" id="IPR057670">
    <property type="entry name" value="SH3_retrovirus"/>
</dbReference>
<dbReference type="InterPro" id="IPR001584">
    <property type="entry name" value="Integrase_cat-core"/>
</dbReference>
<dbReference type="Gene3D" id="3.30.420.10">
    <property type="entry name" value="Ribonuclease H-like superfamily/Ribonuclease H"/>
    <property type="match status" value="1"/>
</dbReference>
<dbReference type="Proteomes" id="UP001151760">
    <property type="component" value="Unassembled WGS sequence"/>
</dbReference>
<keyword evidence="2" id="KW-0378">Hydrolase</keyword>
<evidence type="ECO:0000259" key="4">
    <source>
        <dbReference type="PROSITE" id="PS50994"/>
    </source>
</evidence>
<dbReference type="InterPro" id="IPR012337">
    <property type="entry name" value="RNaseH-like_sf"/>
</dbReference>
<evidence type="ECO:0000313" key="6">
    <source>
        <dbReference type="Proteomes" id="UP001151760"/>
    </source>
</evidence>
<dbReference type="InterPro" id="IPR043502">
    <property type="entry name" value="DNA/RNA_pol_sf"/>
</dbReference>
<sequence length="1603" mass="182421">MSSMQEDIQCAGSDTRPPMLDINRHDLGNNEFVYTGAVNKVPVNQRISTTPSITKNLTPKTFGKTEDESGSFRVNKGRQGIPQCDTMNLTLPSNQREAFKDTTCPEETCDYSMRPFYEKQSRGSGVAGNEGAQTERARIIMVKRNHQVLQQNGLGHIARECPSQSDFKIQTLLQGQDATKQAQENEQYWMTNIVVSCAENRVYKVISVQTVHMLCQPKSFYDEKHKVAIGYKNPVCLARAKQAQPALYNGHVLVTTNHTPTVIHDSEDTHDNNRKKAETLAPKPISALTVTTLVGVQTALFKEVKEMEEIFDQMNNEVDKNTVDKQCAEIEKKNLLIENENLIVNCLSTQLLCDVAKSRCLDLEADVSKSQASQEAPDFRSFFKIKNLEHQIQEKDNVIGHLKDLVANVNDRSREPYSAVDVTALIKQNDCDRLELEKVKQHYKELFDSIKIMRAHTSEKTSTMLNEIESLKAQLRCRETCFTSDYVKPRVLAPGMYTIDVKPIPHPLKNNRSAHLNYISHLKESVETVREIVEEARVVKPLDSNFNYHADTLKLSQDLRSSRVYLVEGLGHNLFSVGQFCDSDLEVAFRKHTCFVRDINGTDILKGSRGTNLYTISIDEMMKSSPICLLSKASKSKSWLWHRRLNHLNFGTINDLARKDLVRGLPRLKFEKDHLCSACQLGKSKKFSHRPKSENTNMEVLHTLHMDLCGPMRVQSIKGKKYILVIMDDYSRFTWVKFLRSKDETPEFVTTFLKQIQVGLNKTVRFIRTDNGMEFVNQVMFEYYEGVGIFHQKSVLRTPQQNGVVERRNRTLVEAARTMMIFSKAPMFLWAEAVATACYTQNRSLIHTRHNKTPYELVHDKKPDLTFFRVFGALCYPTNDSENLGKFQAKADIGIFVGYAPSRKGYRIYNKRTRRLMETIHVTFDEMHQSMAPVRMSSGPEPFIMTPGQLKTGLAPTDKELEMLFQPMFDEHIEQSRVNEPVPSATEINAQVVPPGTSLSTTIAQDAPSTSASSSTSDIHLPVQHQEIAEEPTHEDTPINHDVLHPSHNLVTGDPGSAQSSSGNVNSAEPNQVNYPPDHLRRWTKDHPLDNIVGNPSRPVSTRKQLASDALWCCFHTELSKVEPKNFKMAVIEDCWFQAMQDEIHEFDRLEVWELVPRPIYVMVIALKWIYKVKLDEYGDVLKNKARLVAKGYRQEEGIDFEESFAPVARIEAIRIFIANAATKNMIIYQMDVKTAFLNGDLQEEVFVSQPEGFEDQDNPTHVYRLKKALYGLKQAPRAWYDTLSKFLLANNFFKGAVDPTLFTRKSGKHILLVQIYVDDIIFASTDHNACNIFSKEMSSKFQMSMMGQMSFFLGLQVSQSPGGIFINQAKYALETLKKYGMDLSDPVDTPMVDRLKLDEDLMGIPVDQTRFRGMVGSLMYLTASRPDLVFAVCMCARYQAKPTKKHFEAIKRVFRYLKGTINMGLWYPKDNAMSLTAYADADHAGCQDSRRSTSGSAQFLGDRLVSWSSKKQRSTAISTTEAEYIAMSGCCAQILWMRSQLKDYGFDFNKIPLYCDNKSAIALYYILTKALPRERFEFLLPRLGMKSLTPETLRRLQEGQDE</sequence>